<dbReference type="FunFam" id="3.40.50.720:FF:000203">
    <property type="entry name" value="D-3-phosphoglycerate dehydrogenase (SerA)"/>
    <property type="match status" value="1"/>
</dbReference>
<dbReference type="GO" id="GO:0051287">
    <property type="term" value="F:NAD binding"/>
    <property type="evidence" value="ECO:0007669"/>
    <property type="project" value="InterPro"/>
</dbReference>
<dbReference type="KEGG" id="splr:C0J00_06825"/>
<feature type="domain" description="D-isomer specific 2-hydroxyacid dehydrogenase catalytic" evidence="5">
    <location>
        <begin position="7"/>
        <end position="317"/>
    </location>
</feature>
<evidence type="ECO:0000256" key="3">
    <source>
        <dbReference type="ARBA" id="ARBA00023027"/>
    </source>
</evidence>
<evidence type="ECO:0000256" key="4">
    <source>
        <dbReference type="RuleBase" id="RU003719"/>
    </source>
</evidence>
<keyword evidence="8" id="KW-1185">Reference proteome</keyword>
<name>A0A2L0D4T8_9STRE</name>
<dbReference type="PANTHER" id="PTHR10996:SF257">
    <property type="entry name" value="GLYOXYLATE REDUCTASE 1"/>
    <property type="match status" value="1"/>
</dbReference>
<dbReference type="AlphaFoldDB" id="A0A2L0D4T8"/>
<dbReference type="GO" id="GO:0030267">
    <property type="term" value="F:glyoxylate reductase (NADPH) activity"/>
    <property type="evidence" value="ECO:0007669"/>
    <property type="project" value="TreeGrafter"/>
</dbReference>
<dbReference type="OrthoDB" id="9805416at2"/>
<dbReference type="InterPro" id="IPR029753">
    <property type="entry name" value="D-isomer_DH_CS"/>
</dbReference>
<keyword evidence="2 4" id="KW-0560">Oxidoreductase</keyword>
<dbReference type="Proteomes" id="UP000238956">
    <property type="component" value="Chromosome"/>
</dbReference>
<evidence type="ECO:0000256" key="2">
    <source>
        <dbReference type="ARBA" id="ARBA00023002"/>
    </source>
</evidence>
<reference evidence="7 8" key="1">
    <citation type="submission" date="2017-12" db="EMBL/GenBank/DDBJ databases">
        <authorList>
            <person name="Hurst M.R.H."/>
        </authorList>
    </citation>
    <scope>NUCLEOTIDE SEQUENCE [LARGE SCALE GENOMIC DNA]</scope>
    <source>
        <strain evidence="7 8">TH11417</strain>
    </source>
</reference>
<evidence type="ECO:0000313" key="8">
    <source>
        <dbReference type="Proteomes" id="UP000238956"/>
    </source>
</evidence>
<dbReference type="EMBL" id="CP025536">
    <property type="protein sequence ID" value="AUW96843.1"/>
    <property type="molecule type" value="Genomic_DNA"/>
</dbReference>
<evidence type="ECO:0000259" key="5">
    <source>
        <dbReference type="Pfam" id="PF00389"/>
    </source>
</evidence>
<protein>
    <submittedName>
        <fullName evidence="7">Dihydrofolate reductase</fullName>
    </submittedName>
</protein>
<feature type="domain" description="D-isomer specific 2-hydroxyacid dehydrogenase NAD-binding" evidence="6">
    <location>
        <begin position="107"/>
        <end position="285"/>
    </location>
</feature>
<dbReference type="Pfam" id="PF02826">
    <property type="entry name" value="2-Hacid_dh_C"/>
    <property type="match status" value="1"/>
</dbReference>
<dbReference type="SUPFAM" id="SSF52283">
    <property type="entry name" value="Formate/glycerate dehydrogenase catalytic domain-like"/>
    <property type="match status" value="1"/>
</dbReference>
<dbReference type="InterPro" id="IPR006139">
    <property type="entry name" value="D-isomer_2_OHA_DH_cat_dom"/>
</dbReference>
<dbReference type="InterPro" id="IPR050223">
    <property type="entry name" value="D-isomer_2-hydroxyacid_DH"/>
</dbReference>
<dbReference type="InterPro" id="IPR006140">
    <property type="entry name" value="D-isomer_DH_NAD-bd"/>
</dbReference>
<dbReference type="PROSITE" id="PS00671">
    <property type="entry name" value="D_2_HYDROXYACID_DH_3"/>
    <property type="match status" value="1"/>
</dbReference>
<dbReference type="GO" id="GO:0005829">
    <property type="term" value="C:cytosol"/>
    <property type="evidence" value="ECO:0007669"/>
    <property type="project" value="TreeGrafter"/>
</dbReference>
<proteinExistence type="inferred from homology"/>
<dbReference type="RefSeq" id="WP_104968165.1">
    <property type="nucleotide sequence ID" value="NZ_CP025536.1"/>
</dbReference>
<dbReference type="Pfam" id="PF00389">
    <property type="entry name" value="2-Hacid_dh"/>
    <property type="match status" value="1"/>
</dbReference>
<evidence type="ECO:0000313" key="7">
    <source>
        <dbReference type="EMBL" id="AUW96843.1"/>
    </source>
</evidence>
<dbReference type="InterPro" id="IPR036291">
    <property type="entry name" value="NAD(P)-bd_dom_sf"/>
</dbReference>
<reference evidence="7 8" key="2">
    <citation type="submission" date="2018-02" db="EMBL/GenBank/DDBJ databases">
        <title>Whole genome sequencing analysis of Streptococcus pluranimalium isolated from cattle infected mastitis in China.</title>
        <authorList>
            <person name="Zhang J.-R."/>
            <person name="Hu G.-Z."/>
        </authorList>
    </citation>
    <scope>NUCLEOTIDE SEQUENCE [LARGE SCALE GENOMIC DNA]</scope>
    <source>
        <strain evidence="7 8">TH11417</strain>
    </source>
</reference>
<dbReference type="GeneID" id="98393621"/>
<gene>
    <name evidence="7" type="ORF">C0J00_06825</name>
</gene>
<evidence type="ECO:0000259" key="6">
    <source>
        <dbReference type="Pfam" id="PF02826"/>
    </source>
</evidence>
<dbReference type="Gene3D" id="3.40.50.720">
    <property type="entry name" value="NAD(P)-binding Rossmann-like Domain"/>
    <property type="match status" value="2"/>
</dbReference>
<organism evidence="7 8">
    <name type="scientific">Streptococcus pluranimalium</name>
    <dbReference type="NCBI Taxonomy" id="82348"/>
    <lineage>
        <taxon>Bacteria</taxon>
        <taxon>Bacillati</taxon>
        <taxon>Bacillota</taxon>
        <taxon>Bacilli</taxon>
        <taxon>Lactobacillales</taxon>
        <taxon>Streptococcaceae</taxon>
        <taxon>Streptococcus</taxon>
    </lineage>
</organism>
<comment type="similarity">
    <text evidence="1 4">Belongs to the D-isomer specific 2-hydroxyacid dehydrogenase family.</text>
</comment>
<evidence type="ECO:0000256" key="1">
    <source>
        <dbReference type="ARBA" id="ARBA00005854"/>
    </source>
</evidence>
<dbReference type="SUPFAM" id="SSF51735">
    <property type="entry name" value="NAD(P)-binding Rossmann-fold domains"/>
    <property type="match status" value="1"/>
</dbReference>
<dbReference type="PROSITE" id="PS00670">
    <property type="entry name" value="D_2_HYDROXYACID_DH_2"/>
    <property type="match status" value="1"/>
</dbReference>
<dbReference type="PANTHER" id="PTHR10996">
    <property type="entry name" value="2-HYDROXYACID DEHYDROGENASE-RELATED"/>
    <property type="match status" value="1"/>
</dbReference>
<accession>A0A2L0D4T8</accession>
<dbReference type="GO" id="GO:0016618">
    <property type="term" value="F:hydroxypyruvate reductase [NAD(P)H] activity"/>
    <property type="evidence" value="ECO:0007669"/>
    <property type="project" value="TreeGrafter"/>
</dbReference>
<sequence length="318" mass="35116">MEKAKVLILGQPLEEGLSELKEVFQVDQAPLENTRDWLLEHLADYDALYTTQLPVDKEMIDAGENLKIISTHSVGFDHIDIDYAEEKGIVVSNSPEAVMIPTAELAVTLMLSIMRHVAFLDRRLRDGEWVNTTLPSGLSQGLNGKTVGIFGFGRIGQEVAKMVQVFGATVIYNKRHPLAKDQEEELQVSYRDFDDLVREADVISLHAPATADTKGLFDEEVFSKMKEGAFLVNTARGALVDEEAMITALKSGQLAGAGLDVYEVEGRSHPDLIKLDNVVMTPHSGSATWDARIKLSRETAQNIISYLHDGKIINQVNA</sequence>
<keyword evidence="3" id="KW-0520">NAD</keyword>